<dbReference type="Proteomes" id="UP000440367">
    <property type="component" value="Unassembled WGS sequence"/>
</dbReference>
<feature type="region of interest" description="Disordered" evidence="1">
    <location>
        <begin position="1"/>
        <end position="198"/>
    </location>
</feature>
<evidence type="ECO:0000313" key="7">
    <source>
        <dbReference type="EMBL" id="KAE9208050.1"/>
    </source>
</evidence>
<evidence type="ECO:0000313" key="12">
    <source>
        <dbReference type="Proteomes" id="UP000440367"/>
    </source>
</evidence>
<sequence>MTTETRVIVRPAPDALRAVGPIKPHADSPTPSDMEEKPPAPASKKHSGDPEVAKAASASKKPANDMEEAKETQASEKHAKDAGEAKKLPASKKPKGAATKAKAKVKAKTPASPKPTRMANKATTSSKPAPKKPVVKKPAAKQLSKTKGSSKEGKKTLKLPPKRSAVLLPGPHENVSSDSSDTDIPNPGYVSGADSPAP</sequence>
<evidence type="ECO:0000313" key="15">
    <source>
        <dbReference type="Proteomes" id="UP000460718"/>
    </source>
</evidence>
<protein>
    <submittedName>
        <fullName evidence="9">Uncharacterized protein</fullName>
    </submittedName>
</protein>
<evidence type="ECO:0000313" key="6">
    <source>
        <dbReference type="EMBL" id="KAE9142590.1"/>
    </source>
</evidence>
<dbReference type="AlphaFoldDB" id="A0A6A3YTY9"/>
<dbReference type="EMBL" id="QXGF01000633">
    <property type="protein sequence ID" value="KAE8937508.1"/>
    <property type="molecule type" value="Genomic_DNA"/>
</dbReference>
<evidence type="ECO:0000313" key="2">
    <source>
        <dbReference type="EMBL" id="KAE8937508.1"/>
    </source>
</evidence>
<feature type="compositionally biased region" description="Basic residues" evidence="1">
    <location>
        <begin position="89"/>
        <end position="107"/>
    </location>
</feature>
<evidence type="ECO:0000313" key="17">
    <source>
        <dbReference type="Proteomes" id="UP000488956"/>
    </source>
</evidence>
<feature type="compositionally biased region" description="Basic and acidic residues" evidence="1">
    <location>
        <begin position="62"/>
        <end position="87"/>
    </location>
</feature>
<feature type="compositionally biased region" description="Basic residues" evidence="1">
    <location>
        <begin position="129"/>
        <end position="139"/>
    </location>
</feature>
<evidence type="ECO:0000313" key="16">
    <source>
        <dbReference type="Proteomes" id="UP000476176"/>
    </source>
</evidence>
<dbReference type="Proteomes" id="UP000476176">
    <property type="component" value="Unassembled WGS sequence"/>
</dbReference>
<evidence type="ECO:0000313" key="13">
    <source>
        <dbReference type="Proteomes" id="UP000440732"/>
    </source>
</evidence>
<feature type="compositionally biased region" description="Low complexity" evidence="1">
    <location>
        <begin position="108"/>
        <end position="128"/>
    </location>
</feature>
<evidence type="ECO:0000313" key="8">
    <source>
        <dbReference type="EMBL" id="KAE9217575.1"/>
    </source>
</evidence>
<evidence type="ECO:0000313" key="3">
    <source>
        <dbReference type="EMBL" id="KAE8995294.1"/>
    </source>
</evidence>
<dbReference type="Proteomes" id="UP000488956">
    <property type="component" value="Unassembled WGS sequence"/>
</dbReference>
<dbReference type="Proteomes" id="UP000429523">
    <property type="component" value="Unassembled WGS sequence"/>
</dbReference>
<evidence type="ECO:0000256" key="1">
    <source>
        <dbReference type="SAM" id="MobiDB-lite"/>
    </source>
</evidence>
<dbReference type="EMBL" id="QXGD01000796">
    <property type="protein sequence ID" value="KAE9224293.1"/>
    <property type="molecule type" value="Genomic_DNA"/>
</dbReference>
<evidence type="ECO:0000313" key="5">
    <source>
        <dbReference type="EMBL" id="KAE9105655.1"/>
    </source>
</evidence>
<proteinExistence type="predicted"/>
<dbReference type="EMBL" id="QXFW01001169">
    <property type="protein sequence ID" value="KAE8995294.1"/>
    <property type="molecule type" value="Genomic_DNA"/>
</dbReference>
<evidence type="ECO:0000313" key="10">
    <source>
        <dbReference type="Proteomes" id="UP000429523"/>
    </source>
</evidence>
<dbReference type="EMBL" id="QXFZ01000765">
    <property type="protein sequence ID" value="KAE9105451.1"/>
    <property type="molecule type" value="Genomic_DNA"/>
</dbReference>
<gene>
    <name evidence="9" type="ORF">PF002_g14730</name>
    <name evidence="8" type="ORF">PF004_g14113</name>
    <name evidence="7" type="ORF">PF005_g12366</name>
    <name evidence="6" type="ORF">PF006_g12316</name>
    <name evidence="4" type="ORF">PF007_g13701</name>
    <name evidence="2" type="ORF">PF009_g12596</name>
    <name evidence="5" type="ORF">PF010_g12935</name>
    <name evidence="3" type="ORF">PF011_g16396</name>
</gene>
<organism evidence="9 12">
    <name type="scientific">Phytophthora fragariae</name>
    <dbReference type="NCBI Taxonomy" id="53985"/>
    <lineage>
        <taxon>Eukaryota</taxon>
        <taxon>Sar</taxon>
        <taxon>Stramenopiles</taxon>
        <taxon>Oomycota</taxon>
        <taxon>Peronosporomycetes</taxon>
        <taxon>Peronosporales</taxon>
        <taxon>Peronosporaceae</taxon>
        <taxon>Phytophthora</taxon>
    </lineage>
</organism>
<evidence type="ECO:0000313" key="4">
    <source>
        <dbReference type="EMBL" id="KAE9105451.1"/>
    </source>
</evidence>
<name>A0A6A3YTY9_9STRA</name>
<keyword evidence="11" id="KW-1185">Reference proteome</keyword>
<evidence type="ECO:0000313" key="9">
    <source>
        <dbReference type="EMBL" id="KAE9224293.1"/>
    </source>
</evidence>
<dbReference type="Proteomes" id="UP000440732">
    <property type="component" value="Unassembled WGS sequence"/>
</dbReference>
<comment type="caution">
    <text evidence="9">The sequence shown here is derived from an EMBL/GenBank/DDBJ whole genome shotgun (WGS) entry which is preliminary data.</text>
</comment>
<dbReference type="Proteomes" id="UP000441208">
    <property type="component" value="Unassembled WGS sequence"/>
</dbReference>
<dbReference type="EMBL" id="QXFX01000741">
    <property type="protein sequence ID" value="KAE9105655.1"/>
    <property type="molecule type" value="Genomic_DNA"/>
</dbReference>
<dbReference type="EMBL" id="QXGA01000686">
    <property type="protein sequence ID" value="KAE9142590.1"/>
    <property type="molecule type" value="Genomic_DNA"/>
</dbReference>
<reference evidence="10 11" key="1">
    <citation type="submission" date="2018-08" db="EMBL/GenBank/DDBJ databases">
        <title>Genomic investigation of the strawberry pathogen Phytophthora fragariae indicates pathogenicity is determined by transcriptional variation in three key races.</title>
        <authorList>
            <person name="Adams T.M."/>
            <person name="Armitage A.D."/>
            <person name="Sobczyk M.K."/>
            <person name="Bates H.J."/>
            <person name="Dunwell J.M."/>
            <person name="Nellist C.F."/>
            <person name="Harrison R.J."/>
        </authorList>
    </citation>
    <scope>NUCLEOTIDE SEQUENCE [LARGE SCALE GENOMIC DNA]</scope>
    <source>
        <strain evidence="9 12">BC-1</strain>
        <strain evidence="8 16">BC-23</strain>
        <strain evidence="7 11">NOV-27</strain>
        <strain evidence="6 13">NOV-5</strain>
        <strain evidence="4 14">NOV-71</strain>
        <strain evidence="2 10">NOV-9</strain>
        <strain evidence="5 17">ONT-3</strain>
        <strain evidence="3 15">SCRP245</strain>
    </source>
</reference>
<dbReference type="Proteomes" id="UP000460718">
    <property type="component" value="Unassembled WGS sequence"/>
</dbReference>
<dbReference type="EMBL" id="QXGC01000887">
    <property type="protein sequence ID" value="KAE9217575.1"/>
    <property type="molecule type" value="Genomic_DNA"/>
</dbReference>
<dbReference type="Proteomes" id="UP000433483">
    <property type="component" value="Unassembled WGS sequence"/>
</dbReference>
<dbReference type="EMBL" id="QXGB01000653">
    <property type="protein sequence ID" value="KAE9208050.1"/>
    <property type="molecule type" value="Genomic_DNA"/>
</dbReference>
<feature type="compositionally biased region" description="Polar residues" evidence="1">
    <location>
        <begin position="174"/>
        <end position="183"/>
    </location>
</feature>
<evidence type="ECO:0000313" key="14">
    <source>
        <dbReference type="Proteomes" id="UP000441208"/>
    </source>
</evidence>
<accession>A0A6A3YTY9</accession>
<evidence type="ECO:0000313" key="11">
    <source>
        <dbReference type="Proteomes" id="UP000433483"/>
    </source>
</evidence>